<dbReference type="EMBL" id="GBXM01023961">
    <property type="protein sequence ID" value="JAH84616.1"/>
    <property type="molecule type" value="Transcribed_RNA"/>
</dbReference>
<feature type="compositionally biased region" description="Basic and acidic residues" evidence="1">
    <location>
        <begin position="1"/>
        <end position="13"/>
    </location>
</feature>
<feature type="region of interest" description="Disordered" evidence="1">
    <location>
        <begin position="1"/>
        <end position="34"/>
    </location>
</feature>
<sequence>MPINEQHVKEEKKKKNQPLFSGLSNTTPNASRLR</sequence>
<accession>A0A0E9W2S2</accession>
<name>A0A0E9W2S2_ANGAN</name>
<reference evidence="2" key="1">
    <citation type="submission" date="2014-11" db="EMBL/GenBank/DDBJ databases">
        <authorList>
            <person name="Amaro Gonzalez C."/>
        </authorList>
    </citation>
    <scope>NUCLEOTIDE SEQUENCE</scope>
</reference>
<dbReference type="AlphaFoldDB" id="A0A0E9W2S2"/>
<feature type="compositionally biased region" description="Polar residues" evidence="1">
    <location>
        <begin position="18"/>
        <end position="34"/>
    </location>
</feature>
<evidence type="ECO:0000256" key="1">
    <source>
        <dbReference type="SAM" id="MobiDB-lite"/>
    </source>
</evidence>
<organism evidence="2">
    <name type="scientific">Anguilla anguilla</name>
    <name type="common">European freshwater eel</name>
    <name type="synonym">Muraena anguilla</name>
    <dbReference type="NCBI Taxonomy" id="7936"/>
    <lineage>
        <taxon>Eukaryota</taxon>
        <taxon>Metazoa</taxon>
        <taxon>Chordata</taxon>
        <taxon>Craniata</taxon>
        <taxon>Vertebrata</taxon>
        <taxon>Euteleostomi</taxon>
        <taxon>Actinopterygii</taxon>
        <taxon>Neopterygii</taxon>
        <taxon>Teleostei</taxon>
        <taxon>Anguilliformes</taxon>
        <taxon>Anguillidae</taxon>
        <taxon>Anguilla</taxon>
    </lineage>
</organism>
<reference evidence="2" key="2">
    <citation type="journal article" date="2015" name="Fish Shellfish Immunol.">
        <title>Early steps in the European eel (Anguilla anguilla)-Vibrio vulnificus interaction in the gills: Role of the RtxA13 toxin.</title>
        <authorList>
            <person name="Callol A."/>
            <person name="Pajuelo D."/>
            <person name="Ebbesson L."/>
            <person name="Teles M."/>
            <person name="MacKenzie S."/>
            <person name="Amaro C."/>
        </authorList>
    </citation>
    <scope>NUCLEOTIDE SEQUENCE</scope>
</reference>
<evidence type="ECO:0000313" key="2">
    <source>
        <dbReference type="EMBL" id="JAH84616.1"/>
    </source>
</evidence>
<proteinExistence type="predicted"/>
<protein>
    <submittedName>
        <fullName evidence="2">Uncharacterized protein</fullName>
    </submittedName>
</protein>